<evidence type="ECO:0000313" key="2">
    <source>
        <dbReference type="Proteomes" id="UP000295504"/>
    </source>
</evidence>
<dbReference type="RefSeq" id="WP_279229916.1">
    <property type="nucleotide sequence ID" value="NZ_CP058648.1"/>
</dbReference>
<protein>
    <submittedName>
        <fullName evidence="1">Uncharacterized protein</fullName>
    </submittedName>
</protein>
<reference evidence="1 2" key="1">
    <citation type="submission" date="2019-03" db="EMBL/GenBank/DDBJ databases">
        <title>Genomic Encyclopedia of Type Strains, Phase IV (KMG-IV): sequencing the most valuable type-strain genomes for metagenomic binning, comparative biology and taxonomic classification.</title>
        <authorList>
            <person name="Goeker M."/>
        </authorList>
    </citation>
    <scope>NUCLEOTIDE SEQUENCE [LARGE SCALE GENOMIC DNA]</scope>
    <source>
        <strain evidence="1 2">DSM 100013</strain>
    </source>
</reference>
<comment type="caution">
    <text evidence="1">The sequence shown here is derived from an EMBL/GenBank/DDBJ whole genome shotgun (WGS) entry which is preliminary data.</text>
</comment>
<dbReference type="EMBL" id="SLYC01000071">
    <property type="protein sequence ID" value="TCP94825.1"/>
    <property type="molecule type" value="Genomic_DNA"/>
</dbReference>
<keyword evidence="2" id="KW-1185">Reference proteome</keyword>
<gene>
    <name evidence="1" type="ORF">EDD79_10713</name>
</gene>
<proteinExistence type="predicted"/>
<accession>A0A4R2SZ78</accession>
<sequence>MNIDMVCNVLLDALAECTCNASLFNEIYGAHFFGKHLLLYPSYT</sequence>
<name>A0A4R2SZ78_9FIRM</name>
<dbReference type="Proteomes" id="UP000295504">
    <property type="component" value="Unassembled WGS sequence"/>
</dbReference>
<organism evidence="1 2">
    <name type="scientific">Serpentinicella alkaliphila</name>
    <dbReference type="NCBI Taxonomy" id="1734049"/>
    <lineage>
        <taxon>Bacteria</taxon>
        <taxon>Bacillati</taxon>
        <taxon>Bacillota</taxon>
        <taxon>Clostridia</taxon>
        <taxon>Peptostreptococcales</taxon>
        <taxon>Natronincolaceae</taxon>
        <taxon>Serpentinicella</taxon>
    </lineage>
</organism>
<dbReference type="AlphaFoldDB" id="A0A4R2SZ78"/>
<evidence type="ECO:0000313" key="1">
    <source>
        <dbReference type="EMBL" id="TCP94825.1"/>
    </source>
</evidence>